<dbReference type="RefSeq" id="WP_376862153.1">
    <property type="nucleotide sequence ID" value="NZ_JBHSLA010000008.1"/>
</dbReference>
<dbReference type="Proteomes" id="UP001596162">
    <property type="component" value="Unassembled WGS sequence"/>
</dbReference>
<evidence type="ECO:0000313" key="1">
    <source>
        <dbReference type="EMBL" id="MFC5196580.1"/>
    </source>
</evidence>
<sequence>MTNYKIYILIIFIIGIYSCDSKVKSTEESTIKLNQTSTNSSEFESKKEIEFKDTININYSEHKTLLNILKILPESTMDSWEWSKKDRKKTVDFIENNNYLIDSTEMYNNIKYIKPNTIGIQVVDGFWTLSIYDFGINDFFIVTNDIVGDGNDIQTYSFRNNKITPTKMVNWFSEFQYKLLSNNSTNCIDLLEENEMTYDYDFSDENIISISSWLLTQKESNSCLKGNYIKYKLNKETKTFDIVDIGWKNNKTE</sequence>
<reference evidence="2" key="1">
    <citation type="journal article" date="2019" name="Int. J. Syst. Evol. Microbiol.">
        <title>The Global Catalogue of Microorganisms (GCM) 10K type strain sequencing project: providing services to taxonomists for standard genome sequencing and annotation.</title>
        <authorList>
            <consortium name="The Broad Institute Genomics Platform"/>
            <consortium name="The Broad Institute Genome Sequencing Center for Infectious Disease"/>
            <person name="Wu L."/>
            <person name="Ma J."/>
        </authorList>
    </citation>
    <scope>NUCLEOTIDE SEQUENCE [LARGE SCALE GENOMIC DNA]</scope>
    <source>
        <strain evidence="2">JCM 17978</strain>
    </source>
</reference>
<evidence type="ECO:0008006" key="3">
    <source>
        <dbReference type="Google" id="ProtNLM"/>
    </source>
</evidence>
<dbReference type="EMBL" id="JBHSLA010000008">
    <property type="protein sequence ID" value="MFC5196580.1"/>
    <property type="molecule type" value="Genomic_DNA"/>
</dbReference>
<proteinExistence type="predicted"/>
<organism evidence="1 2">
    <name type="scientific">Bizionia hallyeonensis</name>
    <dbReference type="NCBI Taxonomy" id="1123757"/>
    <lineage>
        <taxon>Bacteria</taxon>
        <taxon>Pseudomonadati</taxon>
        <taxon>Bacteroidota</taxon>
        <taxon>Flavobacteriia</taxon>
        <taxon>Flavobacteriales</taxon>
        <taxon>Flavobacteriaceae</taxon>
        <taxon>Bizionia</taxon>
    </lineage>
</organism>
<dbReference type="PROSITE" id="PS51257">
    <property type="entry name" value="PROKAR_LIPOPROTEIN"/>
    <property type="match status" value="1"/>
</dbReference>
<accession>A0ABW0CAE7</accession>
<gene>
    <name evidence="1" type="ORF">ACFPH8_14655</name>
</gene>
<keyword evidence="2" id="KW-1185">Reference proteome</keyword>
<protein>
    <recommendedName>
        <fullName evidence="3">Lipoprotein</fullName>
    </recommendedName>
</protein>
<evidence type="ECO:0000313" key="2">
    <source>
        <dbReference type="Proteomes" id="UP001596162"/>
    </source>
</evidence>
<comment type="caution">
    <text evidence="1">The sequence shown here is derived from an EMBL/GenBank/DDBJ whole genome shotgun (WGS) entry which is preliminary data.</text>
</comment>
<name>A0ABW0CAE7_9FLAO</name>